<dbReference type="OrthoDB" id="9815592at2"/>
<reference evidence="5 6" key="1">
    <citation type="submission" date="2015-07" db="EMBL/GenBank/DDBJ databases">
        <authorList>
            <person name="Noorani M."/>
        </authorList>
    </citation>
    <scope>NUCLEOTIDE SEQUENCE [LARGE SCALE GENOMIC DNA]</scope>
    <source>
        <strain evidence="5 6">CECT 5088</strain>
    </source>
</reference>
<evidence type="ECO:0000256" key="4">
    <source>
        <dbReference type="SAM" id="Phobius"/>
    </source>
</evidence>
<sequence>MTPPDPVSTAKAPRPEKDRVIASLSAPGSAVDKYRAFFIGTGGWGTFLHYELAMIFAAGTGGALGFALRKALFPGLFRAAGRGVNFGRNLSLRCPGWMTLGDHVSIDDGCSLDARGTGGVADFTIGDRTLIARDTVLVVKQGYLRIGNDCSIGSQCTLSAVSGLEIGDHAIVAGQCYFGGGRYRHALGAGPMVEQGLETKGPVVLGRDVWVGAGVKVLDGVRVGDGAILGAGAVVTSDVAPGAIVGGVPARQIGQRS</sequence>
<evidence type="ECO:0000256" key="1">
    <source>
        <dbReference type="ARBA" id="ARBA00022679"/>
    </source>
</evidence>
<keyword evidence="6" id="KW-1185">Reference proteome</keyword>
<protein>
    <submittedName>
        <fullName evidence="5">Streptogramin A acetyltransferase</fullName>
        <ecNumber evidence="5">2.3.1.-</ecNumber>
    </submittedName>
</protein>
<dbReference type="EC" id="2.3.1.-" evidence="5"/>
<dbReference type="InterPro" id="IPR051159">
    <property type="entry name" value="Hexapeptide_acetyltransf"/>
</dbReference>
<keyword evidence="4" id="KW-1133">Transmembrane helix</keyword>
<dbReference type="Pfam" id="PF00132">
    <property type="entry name" value="Hexapep"/>
    <property type="match status" value="1"/>
</dbReference>
<evidence type="ECO:0000256" key="2">
    <source>
        <dbReference type="ARBA" id="ARBA00022737"/>
    </source>
</evidence>
<feature type="transmembrane region" description="Helical" evidence="4">
    <location>
        <begin position="47"/>
        <end position="68"/>
    </location>
</feature>
<dbReference type="STRING" id="282197.SAMN04488517_101626"/>
<dbReference type="Gene3D" id="2.160.10.10">
    <property type="entry name" value="Hexapeptide repeat proteins"/>
    <property type="match status" value="2"/>
</dbReference>
<organism evidence="5 6">
    <name type="scientific">Jannaschia rubra</name>
    <dbReference type="NCBI Taxonomy" id="282197"/>
    <lineage>
        <taxon>Bacteria</taxon>
        <taxon>Pseudomonadati</taxon>
        <taxon>Pseudomonadota</taxon>
        <taxon>Alphaproteobacteria</taxon>
        <taxon>Rhodobacterales</taxon>
        <taxon>Roseobacteraceae</taxon>
        <taxon>Jannaschia</taxon>
    </lineage>
</organism>
<dbReference type="GO" id="GO:0016746">
    <property type="term" value="F:acyltransferase activity"/>
    <property type="evidence" value="ECO:0007669"/>
    <property type="project" value="UniProtKB-KW"/>
</dbReference>
<proteinExistence type="predicted"/>
<keyword evidence="2" id="KW-0677">Repeat</keyword>
<dbReference type="SUPFAM" id="SSF51161">
    <property type="entry name" value="Trimeric LpxA-like enzymes"/>
    <property type="match status" value="2"/>
</dbReference>
<dbReference type="PROSITE" id="PS00101">
    <property type="entry name" value="HEXAPEP_TRANSFERASES"/>
    <property type="match status" value="1"/>
</dbReference>
<dbReference type="InterPro" id="IPR001451">
    <property type="entry name" value="Hexapep"/>
</dbReference>
<dbReference type="AlphaFoldDB" id="A0A0M6XRA0"/>
<evidence type="ECO:0000313" key="5">
    <source>
        <dbReference type="EMBL" id="CTQ32691.1"/>
    </source>
</evidence>
<keyword evidence="1 5" id="KW-0808">Transferase</keyword>
<gene>
    <name evidence="5" type="primary">vatD</name>
    <name evidence="5" type="ORF">JAN5088_01463</name>
</gene>
<dbReference type="Proteomes" id="UP000048908">
    <property type="component" value="Unassembled WGS sequence"/>
</dbReference>
<dbReference type="EMBL" id="CXPG01000014">
    <property type="protein sequence ID" value="CTQ32691.1"/>
    <property type="molecule type" value="Genomic_DNA"/>
</dbReference>
<dbReference type="Pfam" id="PF14602">
    <property type="entry name" value="Hexapep_2"/>
    <property type="match status" value="1"/>
</dbReference>
<keyword evidence="3 5" id="KW-0012">Acyltransferase</keyword>
<name>A0A0M6XRA0_9RHOB</name>
<evidence type="ECO:0000256" key="3">
    <source>
        <dbReference type="ARBA" id="ARBA00023315"/>
    </source>
</evidence>
<evidence type="ECO:0000313" key="6">
    <source>
        <dbReference type="Proteomes" id="UP000048908"/>
    </source>
</evidence>
<dbReference type="PANTHER" id="PTHR23416">
    <property type="entry name" value="SIALIC ACID SYNTHASE-RELATED"/>
    <property type="match status" value="1"/>
</dbReference>
<dbReference type="CDD" id="cd04647">
    <property type="entry name" value="LbH_MAT_like"/>
    <property type="match status" value="1"/>
</dbReference>
<keyword evidence="4" id="KW-0812">Transmembrane</keyword>
<accession>A0A0M6XRA0</accession>
<keyword evidence="4" id="KW-0472">Membrane</keyword>
<dbReference type="InterPro" id="IPR011004">
    <property type="entry name" value="Trimer_LpxA-like_sf"/>
</dbReference>
<dbReference type="InterPro" id="IPR018357">
    <property type="entry name" value="Hexapep_transf_CS"/>
</dbReference>